<dbReference type="Proteomes" id="UP000007798">
    <property type="component" value="Unassembled WGS sequence"/>
</dbReference>
<gene>
    <name evidence="2" type="primary">Dwil\GK28243</name>
    <name evidence="2" type="ORF">Dwil_GK28243</name>
</gene>
<evidence type="ECO:0000313" key="2">
    <source>
        <dbReference type="EMBL" id="KRF99943.1"/>
    </source>
</evidence>
<keyword evidence="1" id="KW-0732">Signal</keyword>
<feature type="non-terminal residue" evidence="2">
    <location>
        <position position="1"/>
    </location>
</feature>
<protein>
    <recommendedName>
        <fullName evidence="4">Secreted protein</fullName>
    </recommendedName>
</protein>
<feature type="signal peptide" evidence="1">
    <location>
        <begin position="1"/>
        <end position="17"/>
    </location>
</feature>
<keyword evidence="3" id="KW-1185">Reference proteome</keyword>
<evidence type="ECO:0000313" key="3">
    <source>
        <dbReference type="Proteomes" id="UP000007798"/>
    </source>
</evidence>
<feature type="chain" id="PRO_5006387616" description="Secreted protein" evidence="1">
    <location>
        <begin position="18"/>
        <end position="71"/>
    </location>
</feature>
<accession>A0A0Q9X704</accession>
<dbReference type="InParanoid" id="A0A0Q9X704"/>
<dbReference type="EMBL" id="CH964272">
    <property type="protein sequence ID" value="KRF99943.1"/>
    <property type="molecule type" value="Genomic_DNA"/>
</dbReference>
<name>A0A0Q9X704_DROWI</name>
<sequence length="71" mass="7436">LCVCLPVCFISSTSCAAITSYTDPKQPNALRASAIYAPTTTTTATIIIIVHITATKPISHWISSAFYGGSS</sequence>
<proteinExistence type="predicted"/>
<evidence type="ECO:0008006" key="4">
    <source>
        <dbReference type="Google" id="ProtNLM"/>
    </source>
</evidence>
<dbReference type="AlphaFoldDB" id="A0A0Q9X704"/>
<organism evidence="2 3">
    <name type="scientific">Drosophila willistoni</name>
    <name type="common">Fruit fly</name>
    <dbReference type="NCBI Taxonomy" id="7260"/>
    <lineage>
        <taxon>Eukaryota</taxon>
        <taxon>Metazoa</taxon>
        <taxon>Ecdysozoa</taxon>
        <taxon>Arthropoda</taxon>
        <taxon>Hexapoda</taxon>
        <taxon>Insecta</taxon>
        <taxon>Pterygota</taxon>
        <taxon>Neoptera</taxon>
        <taxon>Endopterygota</taxon>
        <taxon>Diptera</taxon>
        <taxon>Brachycera</taxon>
        <taxon>Muscomorpha</taxon>
        <taxon>Ephydroidea</taxon>
        <taxon>Drosophilidae</taxon>
        <taxon>Drosophila</taxon>
        <taxon>Sophophora</taxon>
    </lineage>
</organism>
<reference evidence="2 3" key="1">
    <citation type="journal article" date="2007" name="Nature">
        <title>Evolution of genes and genomes on the Drosophila phylogeny.</title>
        <authorList>
            <consortium name="Drosophila 12 Genomes Consortium"/>
            <person name="Clark A.G."/>
            <person name="Eisen M.B."/>
            <person name="Smith D.R."/>
            <person name="Bergman C.M."/>
            <person name="Oliver B."/>
            <person name="Markow T.A."/>
            <person name="Kaufman T.C."/>
            <person name="Kellis M."/>
            <person name="Gelbart W."/>
            <person name="Iyer V.N."/>
            <person name="Pollard D.A."/>
            <person name="Sackton T.B."/>
            <person name="Larracuente A.M."/>
            <person name="Singh N.D."/>
            <person name="Abad J.P."/>
            <person name="Abt D.N."/>
            <person name="Adryan B."/>
            <person name="Aguade M."/>
            <person name="Akashi H."/>
            <person name="Anderson W.W."/>
            <person name="Aquadro C.F."/>
            <person name="Ardell D.H."/>
            <person name="Arguello R."/>
            <person name="Artieri C.G."/>
            <person name="Barbash D.A."/>
            <person name="Barker D."/>
            <person name="Barsanti P."/>
            <person name="Batterham P."/>
            <person name="Batzoglou S."/>
            <person name="Begun D."/>
            <person name="Bhutkar A."/>
            <person name="Blanco E."/>
            <person name="Bosak S.A."/>
            <person name="Bradley R.K."/>
            <person name="Brand A.D."/>
            <person name="Brent M.R."/>
            <person name="Brooks A.N."/>
            <person name="Brown R.H."/>
            <person name="Butlin R.K."/>
            <person name="Caggese C."/>
            <person name="Calvi B.R."/>
            <person name="Bernardo de Carvalho A."/>
            <person name="Caspi A."/>
            <person name="Castrezana S."/>
            <person name="Celniker S.E."/>
            <person name="Chang J.L."/>
            <person name="Chapple C."/>
            <person name="Chatterji S."/>
            <person name="Chinwalla A."/>
            <person name="Civetta A."/>
            <person name="Clifton S.W."/>
            <person name="Comeron J.M."/>
            <person name="Costello J.C."/>
            <person name="Coyne J.A."/>
            <person name="Daub J."/>
            <person name="David R.G."/>
            <person name="Delcher A.L."/>
            <person name="Delehaunty K."/>
            <person name="Do C.B."/>
            <person name="Ebling H."/>
            <person name="Edwards K."/>
            <person name="Eickbush T."/>
            <person name="Evans J.D."/>
            <person name="Filipski A."/>
            <person name="Findeiss S."/>
            <person name="Freyhult E."/>
            <person name="Fulton L."/>
            <person name="Fulton R."/>
            <person name="Garcia A.C."/>
            <person name="Gardiner A."/>
            <person name="Garfield D.A."/>
            <person name="Garvin B.E."/>
            <person name="Gibson G."/>
            <person name="Gilbert D."/>
            <person name="Gnerre S."/>
            <person name="Godfrey J."/>
            <person name="Good R."/>
            <person name="Gotea V."/>
            <person name="Gravely B."/>
            <person name="Greenberg A.J."/>
            <person name="Griffiths-Jones S."/>
            <person name="Gross S."/>
            <person name="Guigo R."/>
            <person name="Gustafson E.A."/>
            <person name="Haerty W."/>
            <person name="Hahn M.W."/>
            <person name="Halligan D.L."/>
            <person name="Halpern A.L."/>
            <person name="Halter G.M."/>
            <person name="Han M.V."/>
            <person name="Heger A."/>
            <person name="Hillier L."/>
            <person name="Hinrichs A.S."/>
            <person name="Holmes I."/>
            <person name="Hoskins R.A."/>
            <person name="Hubisz M.J."/>
            <person name="Hultmark D."/>
            <person name="Huntley M.A."/>
            <person name="Jaffe D.B."/>
            <person name="Jagadeeshan S."/>
            <person name="Jeck W.R."/>
            <person name="Johnson J."/>
            <person name="Jones C.D."/>
            <person name="Jordan W.C."/>
            <person name="Karpen G.H."/>
            <person name="Kataoka E."/>
            <person name="Keightley P.D."/>
            <person name="Kheradpour P."/>
            <person name="Kirkness E.F."/>
            <person name="Koerich L.B."/>
            <person name="Kristiansen K."/>
            <person name="Kudrna D."/>
            <person name="Kulathinal R.J."/>
            <person name="Kumar S."/>
            <person name="Kwok R."/>
            <person name="Lander E."/>
            <person name="Langley C.H."/>
            <person name="Lapoint R."/>
            <person name="Lazzaro B.P."/>
            <person name="Lee S.J."/>
            <person name="Levesque L."/>
            <person name="Li R."/>
            <person name="Lin C.F."/>
            <person name="Lin M.F."/>
            <person name="Lindblad-Toh K."/>
            <person name="Llopart A."/>
            <person name="Long M."/>
            <person name="Low L."/>
            <person name="Lozovsky E."/>
            <person name="Lu J."/>
            <person name="Luo M."/>
            <person name="Machado C.A."/>
            <person name="Makalowski W."/>
            <person name="Marzo M."/>
            <person name="Matsuda M."/>
            <person name="Matzkin L."/>
            <person name="McAllister B."/>
            <person name="McBride C.S."/>
            <person name="McKernan B."/>
            <person name="McKernan K."/>
            <person name="Mendez-Lago M."/>
            <person name="Minx P."/>
            <person name="Mollenhauer M.U."/>
            <person name="Montooth K."/>
            <person name="Mount S.M."/>
            <person name="Mu X."/>
            <person name="Myers E."/>
            <person name="Negre B."/>
            <person name="Newfeld S."/>
            <person name="Nielsen R."/>
            <person name="Noor M.A."/>
            <person name="O'Grady P."/>
            <person name="Pachter L."/>
            <person name="Papaceit M."/>
            <person name="Parisi M.J."/>
            <person name="Parisi M."/>
            <person name="Parts L."/>
            <person name="Pedersen J.S."/>
            <person name="Pesole G."/>
            <person name="Phillippy A.M."/>
            <person name="Ponting C.P."/>
            <person name="Pop M."/>
            <person name="Porcelli D."/>
            <person name="Powell J.R."/>
            <person name="Prohaska S."/>
            <person name="Pruitt K."/>
            <person name="Puig M."/>
            <person name="Quesneville H."/>
            <person name="Ram K.R."/>
            <person name="Rand D."/>
            <person name="Rasmussen M.D."/>
            <person name="Reed L.K."/>
            <person name="Reenan R."/>
            <person name="Reily A."/>
            <person name="Remington K.A."/>
            <person name="Rieger T.T."/>
            <person name="Ritchie M.G."/>
            <person name="Robin C."/>
            <person name="Rogers Y.H."/>
            <person name="Rohde C."/>
            <person name="Rozas J."/>
            <person name="Rubenfield M.J."/>
            <person name="Ruiz A."/>
            <person name="Russo S."/>
            <person name="Salzberg S.L."/>
            <person name="Sanchez-Gracia A."/>
            <person name="Saranga D.J."/>
            <person name="Sato H."/>
            <person name="Schaeffer S.W."/>
            <person name="Schatz M.C."/>
            <person name="Schlenke T."/>
            <person name="Schwartz R."/>
            <person name="Segarra C."/>
            <person name="Singh R.S."/>
            <person name="Sirot L."/>
            <person name="Sirota M."/>
            <person name="Sisneros N.B."/>
            <person name="Smith C.D."/>
            <person name="Smith T.F."/>
            <person name="Spieth J."/>
            <person name="Stage D.E."/>
            <person name="Stark A."/>
            <person name="Stephan W."/>
            <person name="Strausberg R.L."/>
            <person name="Strempel S."/>
            <person name="Sturgill D."/>
            <person name="Sutton G."/>
            <person name="Sutton G.G."/>
            <person name="Tao W."/>
            <person name="Teichmann S."/>
            <person name="Tobari Y.N."/>
            <person name="Tomimura Y."/>
            <person name="Tsolas J.M."/>
            <person name="Valente V.L."/>
            <person name="Venter E."/>
            <person name="Venter J.C."/>
            <person name="Vicario S."/>
            <person name="Vieira F.G."/>
            <person name="Vilella A.J."/>
            <person name="Villasante A."/>
            <person name="Walenz B."/>
            <person name="Wang J."/>
            <person name="Wasserman M."/>
            <person name="Watts T."/>
            <person name="Wilson D."/>
            <person name="Wilson R.K."/>
            <person name="Wing R.A."/>
            <person name="Wolfner M.F."/>
            <person name="Wong A."/>
            <person name="Wong G.K."/>
            <person name="Wu C.I."/>
            <person name="Wu G."/>
            <person name="Yamamoto D."/>
            <person name="Yang H.P."/>
            <person name="Yang S.P."/>
            <person name="Yorke J.A."/>
            <person name="Yoshida K."/>
            <person name="Zdobnov E."/>
            <person name="Zhang P."/>
            <person name="Zhang Y."/>
            <person name="Zimin A.V."/>
            <person name="Baldwin J."/>
            <person name="Abdouelleil A."/>
            <person name="Abdulkadir J."/>
            <person name="Abebe A."/>
            <person name="Abera B."/>
            <person name="Abreu J."/>
            <person name="Acer S.C."/>
            <person name="Aftuck L."/>
            <person name="Alexander A."/>
            <person name="An P."/>
            <person name="Anderson E."/>
            <person name="Anderson S."/>
            <person name="Arachi H."/>
            <person name="Azer M."/>
            <person name="Bachantsang P."/>
            <person name="Barry A."/>
            <person name="Bayul T."/>
            <person name="Berlin A."/>
            <person name="Bessette D."/>
            <person name="Bloom T."/>
            <person name="Blye J."/>
            <person name="Boguslavskiy L."/>
            <person name="Bonnet C."/>
            <person name="Boukhgalter B."/>
            <person name="Bourzgui I."/>
            <person name="Brown A."/>
            <person name="Cahill P."/>
            <person name="Channer S."/>
            <person name="Cheshatsang Y."/>
            <person name="Chuda L."/>
            <person name="Citroen M."/>
            <person name="Collymore A."/>
            <person name="Cooke P."/>
            <person name="Costello M."/>
            <person name="D'Aco K."/>
            <person name="Daza R."/>
            <person name="De Haan G."/>
            <person name="DeGray S."/>
            <person name="DeMaso C."/>
            <person name="Dhargay N."/>
            <person name="Dooley K."/>
            <person name="Dooley E."/>
            <person name="Doricent M."/>
            <person name="Dorje P."/>
            <person name="Dorjee K."/>
            <person name="Dupes A."/>
            <person name="Elong R."/>
            <person name="Falk J."/>
            <person name="Farina A."/>
            <person name="Faro S."/>
            <person name="Ferguson D."/>
            <person name="Fisher S."/>
            <person name="Foley C.D."/>
            <person name="Franke A."/>
            <person name="Friedrich D."/>
            <person name="Gadbois L."/>
            <person name="Gearin G."/>
            <person name="Gearin C.R."/>
            <person name="Giannoukos G."/>
            <person name="Goode T."/>
            <person name="Graham J."/>
            <person name="Grandbois E."/>
            <person name="Grewal S."/>
            <person name="Gyaltsen K."/>
            <person name="Hafez N."/>
            <person name="Hagos B."/>
            <person name="Hall J."/>
            <person name="Henson C."/>
            <person name="Hollinger A."/>
            <person name="Honan T."/>
            <person name="Huard M.D."/>
            <person name="Hughes L."/>
            <person name="Hurhula B."/>
            <person name="Husby M.E."/>
            <person name="Kamat A."/>
            <person name="Kanga B."/>
            <person name="Kashin S."/>
            <person name="Khazanovich D."/>
            <person name="Kisner P."/>
            <person name="Lance K."/>
            <person name="Lara M."/>
            <person name="Lee W."/>
            <person name="Lennon N."/>
            <person name="Letendre F."/>
            <person name="LeVine R."/>
            <person name="Lipovsky A."/>
            <person name="Liu X."/>
            <person name="Liu J."/>
            <person name="Liu S."/>
            <person name="Lokyitsang T."/>
            <person name="Lokyitsang Y."/>
            <person name="Lubonja R."/>
            <person name="Lui A."/>
            <person name="MacDonald P."/>
            <person name="Magnisalis V."/>
            <person name="Maru K."/>
            <person name="Matthews C."/>
            <person name="McCusker W."/>
            <person name="McDonough S."/>
            <person name="Mehta T."/>
            <person name="Meldrim J."/>
            <person name="Meneus L."/>
            <person name="Mihai O."/>
            <person name="Mihalev A."/>
            <person name="Mihova T."/>
            <person name="Mittelman R."/>
            <person name="Mlenga V."/>
            <person name="Montmayeur A."/>
            <person name="Mulrain L."/>
            <person name="Navidi A."/>
            <person name="Naylor J."/>
            <person name="Negash T."/>
            <person name="Nguyen T."/>
            <person name="Nguyen N."/>
            <person name="Nicol R."/>
            <person name="Norbu C."/>
            <person name="Norbu N."/>
            <person name="Novod N."/>
            <person name="O'Neill B."/>
            <person name="Osman S."/>
            <person name="Markiewicz E."/>
            <person name="Oyono O.L."/>
            <person name="Patti C."/>
            <person name="Phunkhang P."/>
            <person name="Pierre F."/>
            <person name="Priest M."/>
            <person name="Raghuraman S."/>
            <person name="Rege F."/>
            <person name="Reyes R."/>
            <person name="Rise C."/>
            <person name="Rogov P."/>
            <person name="Ross K."/>
            <person name="Ryan E."/>
            <person name="Settipalli S."/>
            <person name="Shea T."/>
            <person name="Sherpa N."/>
            <person name="Shi L."/>
            <person name="Shih D."/>
            <person name="Sparrow T."/>
            <person name="Spaulding J."/>
            <person name="Stalker J."/>
            <person name="Stange-Thomann N."/>
            <person name="Stavropoulos S."/>
            <person name="Stone C."/>
            <person name="Strader C."/>
            <person name="Tesfaye S."/>
            <person name="Thomson T."/>
            <person name="Thoulutsang Y."/>
            <person name="Thoulutsang D."/>
            <person name="Topham K."/>
            <person name="Topping I."/>
            <person name="Tsamla T."/>
            <person name="Vassiliev H."/>
            <person name="Vo A."/>
            <person name="Wangchuk T."/>
            <person name="Wangdi T."/>
            <person name="Weiand M."/>
            <person name="Wilkinson J."/>
            <person name="Wilson A."/>
            <person name="Yadav S."/>
            <person name="Young G."/>
            <person name="Yu Q."/>
            <person name="Zembek L."/>
            <person name="Zhong D."/>
            <person name="Zimmer A."/>
            <person name="Zwirko Z."/>
            <person name="Jaffe D.B."/>
            <person name="Alvarez P."/>
            <person name="Brockman W."/>
            <person name="Butler J."/>
            <person name="Chin C."/>
            <person name="Gnerre S."/>
            <person name="Grabherr M."/>
            <person name="Kleber M."/>
            <person name="Mauceli E."/>
            <person name="MacCallum I."/>
        </authorList>
    </citation>
    <scope>NUCLEOTIDE SEQUENCE [LARGE SCALE GENOMIC DNA]</scope>
    <source>
        <strain evidence="3">Tucson 14030-0811.24</strain>
    </source>
</reference>
<evidence type="ECO:0000256" key="1">
    <source>
        <dbReference type="SAM" id="SignalP"/>
    </source>
</evidence>